<keyword evidence="3" id="KW-1185">Reference proteome</keyword>
<name>A0A0B5AUF3_9BACL</name>
<protein>
    <recommendedName>
        <fullName evidence="4">Fimbrial assembly family protein</fullName>
    </recommendedName>
</protein>
<gene>
    <name evidence="2" type="ORF">JMA_23470</name>
</gene>
<dbReference type="HOGENOM" id="CLU_1480154_0_0_9"/>
<evidence type="ECO:0000256" key="1">
    <source>
        <dbReference type="SAM" id="Phobius"/>
    </source>
</evidence>
<accession>A0A0B5AUF3</accession>
<keyword evidence="1" id="KW-0472">Membrane</keyword>
<dbReference type="EMBL" id="CP009416">
    <property type="protein sequence ID" value="AJD91664.1"/>
    <property type="molecule type" value="Genomic_DNA"/>
</dbReference>
<sequence>MNHDINLLPQKDPFLSKGKLLLMITGAIWLMLGIWLVVTFFSYTADNQELVLKQTRLQTELAYLNQPEVIEEDGYDEALSRAELIAADISPYLDELIGLLPERATLVSFELTEEGLHSSIQFETMNEGAAYTSRLYQSELFEFVEVDRVETEFPNEESDFEEIPRYIFSFQFLTGGAQNGTE</sequence>
<dbReference type="STRING" id="1508404.JMA_23470"/>
<keyword evidence="1" id="KW-1133">Transmembrane helix</keyword>
<dbReference type="OrthoDB" id="2971140at2"/>
<dbReference type="BioCyc" id="JESP1508404:G14D9-11602-MONOMER"/>
<evidence type="ECO:0000313" key="3">
    <source>
        <dbReference type="Proteomes" id="UP000031449"/>
    </source>
</evidence>
<keyword evidence="1" id="KW-0812">Transmembrane</keyword>
<evidence type="ECO:0000313" key="2">
    <source>
        <dbReference type="EMBL" id="AJD91664.1"/>
    </source>
</evidence>
<dbReference type="Proteomes" id="UP000031449">
    <property type="component" value="Chromosome"/>
</dbReference>
<organism evidence="2 3">
    <name type="scientific">Jeotgalibacillus malaysiensis</name>
    <dbReference type="NCBI Taxonomy" id="1508404"/>
    <lineage>
        <taxon>Bacteria</taxon>
        <taxon>Bacillati</taxon>
        <taxon>Bacillota</taxon>
        <taxon>Bacilli</taxon>
        <taxon>Bacillales</taxon>
        <taxon>Caryophanaceae</taxon>
        <taxon>Jeotgalibacillus</taxon>
    </lineage>
</organism>
<proteinExistence type="predicted"/>
<dbReference type="KEGG" id="jeo:JMA_23470"/>
<reference evidence="2 3" key="1">
    <citation type="submission" date="2014-08" db="EMBL/GenBank/DDBJ databases">
        <title>Complete genome of a marine bacteria Jeotgalibacillus malaysiensis.</title>
        <authorList>
            <person name="Yaakop A.S."/>
            <person name="Chan K.-G."/>
            <person name="Goh K.M."/>
        </authorList>
    </citation>
    <scope>NUCLEOTIDE SEQUENCE [LARGE SCALE GENOMIC DNA]</scope>
    <source>
        <strain evidence="2 3">D5</strain>
    </source>
</reference>
<dbReference type="AlphaFoldDB" id="A0A0B5AUF3"/>
<feature type="transmembrane region" description="Helical" evidence="1">
    <location>
        <begin position="20"/>
        <end position="43"/>
    </location>
</feature>
<evidence type="ECO:0008006" key="4">
    <source>
        <dbReference type="Google" id="ProtNLM"/>
    </source>
</evidence>